<dbReference type="PANTHER" id="PTHR33393">
    <property type="entry name" value="POLYGLUTAMINE SYNTHESIS ACCESSORY PROTEIN RV0574C-RELATED"/>
    <property type="match status" value="1"/>
</dbReference>
<dbReference type="InterPro" id="IPR029052">
    <property type="entry name" value="Metallo-depent_PP-like"/>
</dbReference>
<dbReference type="OrthoDB" id="9810906at2"/>
<evidence type="ECO:0000256" key="1">
    <source>
        <dbReference type="ARBA" id="ARBA00005662"/>
    </source>
</evidence>
<accession>A0A1B1YD91</accession>
<dbReference type="InterPro" id="IPR019079">
    <property type="entry name" value="Capsule_synth_CapA"/>
</dbReference>
<proteinExistence type="inferred from homology"/>
<dbReference type="Gene3D" id="3.60.21.10">
    <property type="match status" value="1"/>
</dbReference>
<comment type="similarity">
    <text evidence="1">Belongs to the CapA family.</text>
</comment>
<dbReference type="PANTHER" id="PTHR33393:SF12">
    <property type="entry name" value="CAPSULE BIOSYNTHESIS PROTEIN CAPA"/>
    <property type="match status" value="1"/>
</dbReference>
<evidence type="ECO:0000313" key="4">
    <source>
        <dbReference type="Proteomes" id="UP000092971"/>
    </source>
</evidence>
<protein>
    <submittedName>
        <fullName evidence="3">Capsule biosynthesis protein CapA</fullName>
    </submittedName>
</protein>
<sequence>MKKIKEIFYFIIVFVFFSACTLKADVTAFRSQSVKNTPVPTPTTVPTMTPTPTPTPAPVTATILAAGDVIMHEPVVKSGKNNTVEYNYNYIFDRIKPFVEEADLSIIDFEGACMETDTNYTGYPLFNAPPAIITAFAYAGFDMVNTANNHCLDRGLNGLFETRDIIKRNNLQVIGTFEDASEPRYTIRDLNGIKVGFLSYTYGCNMNENRLTEEERNIHLSLIDRDKIKNEIESLSSLVDVVVVLMHWGVEYRVEPTAEQTELADMIFSAGADIILGSHPHVIERSEIRETDGKIKYIIYSMGNFLSNQIDDNNPETKLSELTQENVMVKIKLEKDLMSGQTRIVSVKHIPAWVHRYSENNVYKYSIIPIPSLENEIFNQVDEKLAEKLKSSYIRTMEKMQDFR</sequence>
<dbReference type="Pfam" id="PF09587">
    <property type="entry name" value="PGA_cap"/>
    <property type="match status" value="1"/>
</dbReference>
<dbReference type="InterPro" id="IPR052169">
    <property type="entry name" value="CW_Biosynth-Accessory"/>
</dbReference>
<dbReference type="AlphaFoldDB" id="A0A1B1YD91"/>
<feature type="domain" description="Capsule synthesis protein CapA" evidence="2">
    <location>
        <begin position="62"/>
        <end position="309"/>
    </location>
</feature>
<dbReference type="EMBL" id="CP014672">
    <property type="protein sequence ID" value="ANW98717.1"/>
    <property type="molecule type" value="Genomic_DNA"/>
</dbReference>
<dbReference type="SMART" id="SM00854">
    <property type="entry name" value="PGA_cap"/>
    <property type="match status" value="1"/>
</dbReference>
<dbReference type="SUPFAM" id="SSF56300">
    <property type="entry name" value="Metallo-dependent phosphatases"/>
    <property type="match status" value="1"/>
</dbReference>
<organism evidence="3 4">
    <name type="scientific">Thermoclostridium stercorarium subsp. thermolacticum DSM 2910</name>
    <dbReference type="NCBI Taxonomy" id="1121336"/>
    <lineage>
        <taxon>Bacteria</taxon>
        <taxon>Bacillati</taxon>
        <taxon>Bacillota</taxon>
        <taxon>Clostridia</taxon>
        <taxon>Eubacteriales</taxon>
        <taxon>Oscillospiraceae</taxon>
        <taxon>Thermoclostridium</taxon>
    </lineage>
</organism>
<dbReference type="CDD" id="cd07381">
    <property type="entry name" value="MPP_CapA"/>
    <property type="match status" value="1"/>
</dbReference>
<reference evidence="3 4" key="1">
    <citation type="submission" date="2016-02" db="EMBL/GenBank/DDBJ databases">
        <title>Comparison of Clostridium stercorarium subspecies using comparative genomics and transcriptomics.</title>
        <authorList>
            <person name="Schellenberg J."/>
            <person name="Thallinger G."/>
            <person name="Levin D.B."/>
            <person name="Zhang X."/>
            <person name="Alvare G."/>
            <person name="Fristensky B."/>
            <person name="Sparling R."/>
        </authorList>
    </citation>
    <scope>NUCLEOTIDE SEQUENCE [LARGE SCALE GENOMIC DNA]</scope>
    <source>
        <strain evidence="3 4">DSM 2910</strain>
    </source>
</reference>
<evidence type="ECO:0000313" key="3">
    <source>
        <dbReference type="EMBL" id="ANW98717.1"/>
    </source>
</evidence>
<dbReference type="Proteomes" id="UP000092971">
    <property type="component" value="Chromosome"/>
</dbReference>
<gene>
    <name evidence="3" type="ORF">CSTERTH_06575</name>
</gene>
<name>A0A1B1YD91_THEST</name>
<evidence type="ECO:0000259" key="2">
    <source>
        <dbReference type="SMART" id="SM00854"/>
    </source>
</evidence>
<dbReference type="PROSITE" id="PS51257">
    <property type="entry name" value="PROKAR_LIPOPROTEIN"/>
    <property type="match status" value="1"/>
</dbReference>
<dbReference type="RefSeq" id="WP_015359062.1">
    <property type="nucleotide sequence ID" value="NZ_CP014672.1"/>
</dbReference>